<proteinExistence type="predicted"/>
<feature type="compositionally biased region" description="Pro residues" evidence="3">
    <location>
        <begin position="173"/>
        <end position="189"/>
    </location>
</feature>
<keyword evidence="2" id="KW-0539">Nucleus</keyword>
<feature type="compositionally biased region" description="Basic and acidic residues" evidence="3">
    <location>
        <begin position="130"/>
        <end position="149"/>
    </location>
</feature>
<feature type="compositionally biased region" description="Polar residues" evidence="3">
    <location>
        <begin position="272"/>
        <end position="296"/>
    </location>
</feature>
<keyword evidence="6" id="KW-1185">Reference proteome</keyword>
<dbReference type="Proteomes" id="UP001374579">
    <property type="component" value="Unassembled WGS sequence"/>
</dbReference>
<dbReference type="Pfam" id="PF00385">
    <property type="entry name" value="Chromo"/>
    <property type="match status" value="1"/>
</dbReference>
<dbReference type="InterPro" id="IPR000953">
    <property type="entry name" value="Chromo/chromo_shadow_dom"/>
</dbReference>
<evidence type="ECO:0000313" key="5">
    <source>
        <dbReference type="EMBL" id="KAK7111273.1"/>
    </source>
</evidence>
<feature type="region of interest" description="Disordered" evidence="3">
    <location>
        <begin position="65"/>
        <end position="309"/>
    </location>
</feature>
<evidence type="ECO:0000256" key="1">
    <source>
        <dbReference type="ARBA" id="ARBA00004123"/>
    </source>
</evidence>
<dbReference type="InterPro" id="IPR016197">
    <property type="entry name" value="Chromo-like_dom_sf"/>
</dbReference>
<comment type="caution">
    <text evidence="5">The sequence shown here is derived from an EMBL/GenBank/DDBJ whole genome shotgun (WGS) entry which is preliminary data.</text>
</comment>
<evidence type="ECO:0000256" key="3">
    <source>
        <dbReference type="SAM" id="MobiDB-lite"/>
    </source>
</evidence>
<dbReference type="GO" id="GO:0035102">
    <property type="term" value="C:PRC1 complex"/>
    <property type="evidence" value="ECO:0007669"/>
    <property type="project" value="TreeGrafter"/>
</dbReference>
<dbReference type="PRINTS" id="PR00504">
    <property type="entry name" value="CHROMODOMAIN"/>
</dbReference>
<feature type="domain" description="Chromo" evidence="4">
    <location>
        <begin position="12"/>
        <end position="70"/>
    </location>
</feature>
<evidence type="ECO:0000259" key="4">
    <source>
        <dbReference type="PROSITE" id="PS50013"/>
    </source>
</evidence>
<dbReference type="PROSITE" id="PS50013">
    <property type="entry name" value="CHROMO_2"/>
    <property type="match status" value="1"/>
</dbReference>
<dbReference type="GO" id="GO:0003677">
    <property type="term" value="F:DNA binding"/>
    <property type="evidence" value="ECO:0007669"/>
    <property type="project" value="InterPro"/>
</dbReference>
<dbReference type="PRINTS" id="PR00929">
    <property type="entry name" value="ATHOOK"/>
</dbReference>
<dbReference type="AlphaFoldDB" id="A0AAN9GJM4"/>
<evidence type="ECO:0000256" key="2">
    <source>
        <dbReference type="ARBA" id="ARBA00023242"/>
    </source>
</evidence>
<gene>
    <name evidence="5" type="ORF">V1264_010934</name>
</gene>
<dbReference type="Pfam" id="PF17218">
    <property type="entry name" value="CBX7_C"/>
    <property type="match status" value="1"/>
</dbReference>
<name>A0AAN9GJM4_9CAEN</name>
<dbReference type="SMART" id="SM00298">
    <property type="entry name" value="CHROMO"/>
    <property type="match status" value="1"/>
</dbReference>
<dbReference type="InterPro" id="IPR017984">
    <property type="entry name" value="Chromo_dom_subgr"/>
</dbReference>
<dbReference type="PANTHER" id="PTHR46389:SF3">
    <property type="entry name" value="POLYCOMB GROUP PROTEIN PC"/>
    <property type="match status" value="1"/>
</dbReference>
<dbReference type="EMBL" id="JBAMIC010000002">
    <property type="protein sequence ID" value="KAK7111273.1"/>
    <property type="molecule type" value="Genomic_DNA"/>
</dbReference>
<dbReference type="Gene3D" id="2.40.50.40">
    <property type="match status" value="1"/>
</dbReference>
<dbReference type="SUPFAM" id="SSF54160">
    <property type="entry name" value="Chromo domain-like"/>
    <property type="match status" value="1"/>
</dbReference>
<dbReference type="InterPro" id="IPR023779">
    <property type="entry name" value="Chromodomain_CS"/>
</dbReference>
<dbReference type="PROSITE" id="PS00598">
    <property type="entry name" value="CHROMO_1"/>
    <property type="match status" value="1"/>
</dbReference>
<dbReference type="CDD" id="cd18644">
    <property type="entry name" value="CD_polycomb"/>
    <property type="match status" value="1"/>
</dbReference>
<dbReference type="InterPro" id="IPR023780">
    <property type="entry name" value="Chromo_domain"/>
</dbReference>
<dbReference type="InterPro" id="IPR017956">
    <property type="entry name" value="AT_hook_DNA-bd_motif"/>
</dbReference>
<accession>A0AAN9GJM4</accession>
<feature type="compositionally biased region" description="Acidic residues" evidence="3">
    <location>
        <begin position="91"/>
        <end position="102"/>
    </location>
</feature>
<dbReference type="InterPro" id="IPR033773">
    <property type="entry name" value="CBX7_C"/>
</dbReference>
<dbReference type="GO" id="GO:0000122">
    <property type="term" value="P:negative regulation of transcription by RNA polymerase II"/>
    <property type="evidence" value="ECO:0007669"/>
    <property type="project" value="TreeGrafter"/>
</dbReference>
<sequence>MDQYSKMGERVFAAERILRKRIRKGKPEYLVKWKGWSTKFNTWEPEENILDARLINQFRARLRRSYASQKDGSSPGAKRGPKPKKRRVEESTDDTSDEDKDEDDKGSGEDSSSETENEDGSRTDTPSSKDAAKEADSSKGDGKKKDDAKPSTSSVGGSGAAPVKRGRGRPPKYPRPGMPGYVPPTPKPRTPGLKLDGQPKAKPGRKPGSTLASTDKKNKIKKVTTLTKKPSAGNSSGSSNKKEKDAASSAAGGGDSAAAATSRTDTSDKRSNGQPPQLSPQLPTATTTNNHSSSKPNDSRIYDFQSDDAESHKSFALGADKSKSREEVVVVKQYWTPPLEVDKHNITITDVVSDGLAVTFRESKSATFLTKLELERG</sequence>
<protein>
    <recommendedName>
        <fullName evidence="4">Chromo domain-containing protein</fullName>
    </recommendedName>
</protein>
<organism evidence="5 6">
    <name type="scientific">Littorina saxatilis</name>
    <dbReference type="NCBI Taxonomy" id="31220"/>
    <lineage>
        <taxon>Eukaryota</taxon>
        <taxon>Metazoa</taxon>
        <taxon>Spiralia</taxon>
        <taxon>Lophotrochozoa</taxon>
        <taxon>Mollusca</taxon>
        <taxon>Gastropoda</taxon>
        <taxon>Caenogastropoda</taxon>
        <taxon>Littorinimorpha</taxon>
        <taxon>Littorinoidea</taxon>
        <taxon>Littorinidae</taxon>
        <taxon>Littorina</taxon>
    </lineage>
</organism>
<dbReference type="GO" id="GO:0003682">
    <property type="term" value="F:chromatin binding"/>
    <property type="evidence" value="ECO:0007669"/>
    <property type="project" value="TreeGrafter"/>
</dbReference>
<reference evidence="5 6" key="1">
    <citation type="submission" date="2024-02" db="EMBL/GenBank/DDBJ databases">
        <title>Chromosome-scale genome assembly of the rough periwinkle Littorina saxatilis.</title>
        <authorList>
            <person name="De Jode A."/>
            <person name="Faria R."/>
            <person name="Formenti G."/>
            <person name="Sims Y."/>
            <person name="Smith T.P."/>
            <person name="Tracey A."/>
            <person name="Wood J.M.D."/>
            <person name="Zagrodzka Z.B."/>
            <person name="Johannesson K."/>
            <person name="Butlin R.K."/>
            <person name="Leder E.H."/>
        </authorList>
    </citation>
    <scope>NUCLEOTIDE SEQUENCE [LARGE SCALE GENOMIC DNA]</scope>
    <source>
        <strain evidence="5">Snail1</strain>
        <tissue evidence="5">Muscle</tissue>
    </source>
</reference>
<evidence type="ECO:0000313" key="6">
    <source>
        <dbReference type="Proteomes" id="UP001374579"/>
    </source>
</evidence>
<dbReference type="InterPro" id="IPR052458">
    <property type="entry name" value="PcG_PRC1-like_component"/>
</dbReference>
<dbReference type="GO" id="GO:0000785">
    <property type="term" value="C:chromatin"/>
    <property type="evidence" value="ECO:0007669"/>
    <property type="project" value="TreeGrafter"/>
</dbReference>
<feature type="compositionally biased region" description="Low complexity" evidence="3">
    <location>
        <begin position="228"/>
        <end position="239"/>
    </location>
</feature>
<dbReference type="PANTHER" id="PTHR46389">
    <property type="entry name" value="POLYCOMB GROUP PROTEIN PC"/>
    <property type="match status" value="1"/>
</dbReference>
<comment type="subcellular location">
    <subcellularLocation>
        <location evidence="1">Nucleus</location>
    </subcellularLocation>
</comment>